<dbReference type="EMBL" id="QJJV01000044">
    <property type="protein sequence ID" value="PXX05043.1"/>
    <property type="molecule type" value="Genomic_DNA"/>
</dbReference>
<accession>A0ABX5MF11</accession>
<evidence type="ECO:0000313" key="1">
    <source>
        <dbReference type="EMBL" id="PXX05043.1"/>
    </source>
</evidence>
<proteinExistence type="predicted"/>
<organism evidence="1 2">
    <name type="scientific">Paraburkholderia tropica</name>
    <dbReference type="NCBI Taxonomy" id="92647"/>
    <lineage>
        <taxon>Bacteria</taxon>
        <taxon>Pseudomonadati</taxon>
        <taxon>Pseudomonadota</taxon>
        <taxon>Betaproteobacteria</taxon>
        <taxon>Burkholderiales</taxon>
        <taxon>Burkholderiaceae</taxon>
        <taxon>Paraburkholderia</taxon>
    </lineage>
</organism>
<comment type="caution">
    <text evidence="1">The sequence shown here is derived from an EMBL/GenBank/DDBJ whole genome shotgun (WGS) entry which is preliminary data.</text>
</comment>
<evidence type="ECO:0000313" key="2">
    <source>
        <dbReference type="Proteomes" id="UP000247515"/>
    </source>
</evidence>
<dbReference type="RefSeq" id="WP_110329909.1">
    <property type="nucleotide sequence ID" value="NZ_JACHWD010000037.1"/>
</dbReference>
<gene>
    <name evidence="1" type="ORF">C7400_1449</name>
</gene>
<reference evidence="1 2" key="1">
    <citation type="submission" date="2018-05" db="EMBL/GenBank/DDBJ databases">
        <title>Genomic Encyclopedia of Type Strains, Phase IV (KMG-V): Genome sequencing to study the core and pangenomes of soil and plant-associated prokaryotes.</title>
        <authorList>
            <person name="Whitman W."/>
        </authorList>
    </citation>
    <scope>NUCLEOTIDE SEQUENCE [LARGE SCALE GENOMIC DNA]</scope>
    <source>
        <strain evidence="1 2">SIr-6563</strain>
    </source>
</reference>
<keyword evidence="2" id="KW-1185">Reference proteome</keyword>
<sequence length="102" mass="11830">MIRDSDFSPDIFMLGTPEEADRFLVARLRDESASRPAVYVVVNWIRLLKARGDAFASHVVACHYWLYEHSPGYNHETVFRPTRGNPGWLTPTKRQRTRKRAA</sequence>
<protein>
    <submittedName>
        <fullName evidence="1">Uncharacterized protein</fullName>
    </submittedName>
</protein>
<dbReference type="Proteomes" id="UP000247515">
    <property type="component" value="Unassembled WGS sequence"/>
</dbReference>
<name>A0ABX5MF11_9BURK</name>